<dbReference type="InterPro" id="IPR043128">
    <property type="entry name" value="Rev_trsase/Diguanyl_cyclase"/>
</dbReference>
<comment type="caution">
    <text evidence="3">The sequence shown here is derived from an EMBL/GenBank/DDBJ whole genome shotgun (WGS) entry which is preliminary data.</text>
</comment>
<keyword evidence="4" id="KW-1185">Reference proteome</keyword>
<dbReference type="AlphaFoldDB" id="A0A5B6VWV8"/>
<dbReference type="GO" id="GO:0015074">
    <property type="term" value="P:DNA integration"/>
    <property type="evidence" value="ECO:0007669"/>
    <property type="project" value="InterPro"/>
</dbReference>
<dbReference type="InterPro" id="IPR050951">
    <property type="entry name" value="Retrovirus_Pol_polyprotein"/>
</dbReference>
<dbReference type="InterPro" id="IPR012337">
    <property type="entry name" value="RNaseH-like_sf"/>
</dbReference>
<keyword evidence="1" id="KW-0511">Multifunctional enzyme</keyword>
<dbReference type="InterPro" id="IPR036397">
    <property type="entry name" value="RNaseH_sf"/>
</dbReference>
<protein>
    <submittedName>
        <fullName evidence="3">DNA/RNA polymerases superfamily protein</fullName>
    </submittedName>
</protein>
<accession>A0A5B6VWV8</accession>
<proteinExistence type="predicted"/>
<dbReference type="GO" id="GO:0003676">
    <property type="term" value="F:nucleic acid binding"/>
    <property type="evidence" value="ECO:0007669"/>
    <property type="project" value="InterPro"/>
</dbReference>
<dbReference type="InterPro" id="IPR043502">
    <property type="entry name" value="DNA/RNA_pol_sf"/>
</dbReference>
<dbReference type="Gene3D" id="3.30.70.270">
    <property type="match status" value="1"/>
</dbReference>
<dbReference type="PROSITE" id="PS50994">
    <property type="entry name" value="INTEGRASE"/>
    <property type="match status" value="1"/>
</dbReference>
<dbReference type="Proteomes" id="UP000325315">
    <property type="component" value="Unassembled WGS sequence"/>
</dbReference>
<dbReference type="InterPro" id="IPR001584">
    <property type="entry name" value="Integrase_cat-core"/>
</dbReference>
<reference evidence="4" key="1">
    <citation type="journal article" date="2019" name="Plant Biotechnol. J.">
        <title>Genome sequencing of the Australian wild diploid species Gossypium australe highlights disease resistance and delayed gland morphogenesis.</title>
        <authorList>
            <person name="Cai Y."/>
            <person name="Cai X."/>
            <person name="Wang Q."/>
            <person name="Wang P."/>
            <person name="Zhang Y."/>
            <person name="Cai C."/>
            <person name="Xu Y."/>
            <person name="Wang K."/>
            <person name="Zhou Z."/>
            <person name="Wang C."/>
            <person name="Geng S."/>
            <person name="Li B."/>
            <person name="Dong Q."/>
            <person name="Hou Y."/>
            <person name="Wang H."/>
            <person name="Ai P."/>
            <person name="Liu Z."/>
            <person name="Yi F."/>
            <person name="Sun M."/>
            <person name="An G."/>
            <person name="Cheng J."/>
            <person name="Zhang Y."/>
            <person name="Shi Q."/>
            <person name="Xie Y."/>
            <person name="Shi X."/>
            <person name="Chang Y."/>
            <person name="Huang F."/>
            <person name="Chen Y."/>
            <person name="Hong S."/>
            <person name="Mi L."/>
            <person name="Sun Q."/>
            <person name="Zhang L."/>
            <person name="Zhou B."/>
            <person name="Peng R."/>
            <person name="Zhang X."/>
            <person name="Liu F."/>
        </authorList>
    </citation>
    <scope>NUCLEOTIDE SEQUENCE [LARGE SCALE GENOMIC DNA]</scope>
    <source>
        <strain evidence="4">cv. PA1801</strain>
    </source>
</reference>
<dbReference type="InterPro" id="IPR041577">
    <property type="entry name" value="RT_RNaseH_2"/>
</dbReference>
<organism evidence="3 4">
    <name type="scientific">Gossypium australe</name>
    <dbReference type="NCBI Taxonomy" id="47621"/>
    <lineage>
        <taxon>Eukaryota</taxon>
        <taxon>Viridiplantae</taxon>
        <taxon>Streptophyta</taxon>
        <taxon>Embryophyta</taxon>
        <taxon>Tracheophyta</taxon>
        <taxon>Spermatophyta</taxon>
        <taxon>Magnoliopsida</taxon>
        <taxon>eudicotyledons</taxon>
        <taxon>Gunneridae</taxon>
        <taxon>Pentapetalae</taxon>
        <taxon>rosids</taxon>
        <taxon>malvids</taxon>
        <taxon>Malvales</taxon>
        <taxon>Malvaceae</taxon>
        <taxon>Malvoideae</taxon>
        <taxon>Gossypium</taxon>
    </lineage>
</organism>
<sequence length="392" mass="45341">MRYGHYEFFVMPFGLTNAPTVFMDLMNQIFKPYLDHFVVVFIDDILIYSYDETQHAEHLRIVLQTLHEKQLYAKFSRCEFLLCETVCERLLDDCDSVNGVAKKDVKFEWSKNCHQSFEQLKVLLMEAPVLVQPESGKEFIVYSDASLNGLGCVLMQEGKVIAYASRQLKPHENNYLTHDLELAAVVFALKIWPNVVADALSRKSICTLRAMNAQKELCDDSAVLAELKVKPIFCESNVDPEFRIDSDDCLRFRDRICVPRNSELIPVILKEAHTSRLTIRSRSTKMYNDLKQFLEVRENYDGLCVGIAFISGKKDVIWVIVDRLTKSAHFIPVRTDYSLDRLVELYIADIVRLHRVPLSIVSDRDPRFTSRFWKKLQEALGTKLHFSTAFHP</sequence>
<dbReference type="SUPFAM" id="SSF56672">
    <property type="entry name" value="DNA/RNA polymerases"/>
    <property type="match status" value="1"/>
</dbReference>
<evidence type="ECO:0000313" key="4">
    <source>
        <dbReference type="Proteomes" id="UP000325315"/>
    </source>
</evidence>
<dbReference type="CDD" id="cd01647">
    <property type="entry name" value="RT_LTR"/>
    <property type="match status" value="1"/>
</dbReference>
<evidence type="ECO:0000259" key="2">
    <source>
        <dbReference type="PROSITE" id="PS50994"/>
    </source>
</evidence>
<dbReference type="Pfam" id="PF00078">
    <property type="entry name" value="RVT_1"/>
    <property type="match status" value="1"/>
</dbReference>
<evidence type="ECO:0000256" key="1">
    <source>
        <dbReference type="ARBA" id="ARBA00023268"/>
    </source>
</evidence>
<dbReference type="GO" id="GO:0003824">
    <property type="term" value="F:catalytic activity"/>
    <property type="evidence" value="ECO:0007669"/>
    <property type="project" value="UniProtKB-KW"/>
</dbReference>
<dbReference type="OrthoDB" id="661860at2759"/>
<evidence type="ECO:0000313" key="3">
    <source>
        <dbReference type="EMBL" id="KAA3473412.1"/>
    </source>
</evidence>
<dbReference type="SUPFAM" id="SSF53098">
    <property type="entry name" value="Ribonuclease H-like"/>
    <property type="match status" value="1"/>
</dbReference>
<dbReference type="PANTHER" id="PTHR37984:SF5">
    <property type="entry name" value="PROTEIN NYNRIN-LIKE"/>
    <property type="match status" value="1"/>
</dbReference>
<dbReference type="Gene3D" id="3.30.420.10">
    <property type="entry name" value="Ribonuclease H-like superfamily/Ribonuclease H"/>
    <property type="match status" value="1"/>
</dbReference>
<dbReference type="PANTHER" id="PTHR37984">
    <property type="entry name" value="PROTEIN CBG26694"/>
    <property type="match status" value="1"/>
</dbReference>
<gene>
    <name evidence="3" type="ORF">EPI10_023789</name>
</gene>
<feature type="domain" description="Integrase catalytic" evidence="2">
    <location>
        <begin position="291"/>
        <end position="392"/>
    </location>
</feature>
<name>A0A5B6VWV8_9ROSI</name>
<dbReference type="Pfam" id="PF17919">
    <property type="entry name" value="RT_RNaseH_2"/>
    <property type="match status" value="1"/>
</dbReference>
<dbReference type="EMBL" id="SMMG02000005">
    <property type="protein sequence ID" value="KAA3473412.1"/>
    <property type="molecule type" value="Genomic_DNA"/>
</dbReference>
<dbReference type="InterPro" id="IPR000477">
    <property type="entry name" value="RT_dom"/>
</dbReference>